<sequence>MGSPFASKTHEQDRRRLAKQHHGEMEPLSITTGVISLLGAVGKTTLAVTSFIRSCREARTDHTAVNTELLELQIVLELLRDDSAINENNVFPEALRARVLSAITHCDTIIRHINAVLEKHDTSKSTPIKWVTSGKREVSALQASLETHQGFLNLVLDMINISVSKGVKEDTTIIRSNVAEIKQDTSQIASILEELATVREMIADIRSSPEAAGSNYILQQYLDSLTSYAETVMQDDLSDSNEYSISAVSRKSSLNFREPTPTRGDITSDARQRGPGIEHRDDDTMNMTPVEPKASDDSNNSWRVSKPTRLFSRLHLQFQQWQFKGNRAQNLSGKDIPSLRMGEDDTPGTHNPPRLPSNIAAIQTSEAPEIQSEDNLEAPSTQQLQGNIAFNVTRNVICVGDGLVGKTAFLVKWSQGWLTEIPLAPTFRYYSENRIIDGKSVKFTVMDTPGQDEDERTRAFEYPNQDVVLICFSIINPDSFANIPEGWMAEVRHYGPRIPQTPVSPEEREELRKEIGGFSYLECSAKTSEGMNEVFSAVERACAAVKPQLTKRWFQRFNKS</sequence>
<dbReference type="Proteomes" id="UP001153332">
    <property type="component" value="Unassembled WGS sequence"/>
</dbReference>
<name>A0ACC2JQ48_9PEZI</name>
<organism evidence="1 2">
    <name type="scientific">Lasiodiplodia mahajangana</name>
    <dbReference type="NCBI Taxonomy" id="1108764"/>
    <lineage>
        <taxon>Eukaryota</taxon>
        <taxon>Fungi</taxon>
        <taxon>Dikarya</taxon>
        <taxon>Ascomycota</taxon>
        <taxon>Pezizomycotina</taxon>
        <taxon>Dothideomycetes</taxon>
        <taxon>Dothideomycetes incertae sedis</taxon>
        <taxon>Botryosphaeriales</taxon>
        <taxon>Botryosphaeriaceae</taxon>
        <taxon>Lasiodiplodia</taxon>
    </lineage>
</organism>
<reference evidence="1" key="1">
    <citation type="submission" date="2022-12" db="EMBL/GenBank/DDBJ databases">
        <title>Genome Sequence of Lasiodiplodia mahajangana.</title>
        <authorList>
            <person name="Buettner E."/>
        </authorList>
    </citation>
    <scope>NUCLEOTIDE SEQUENCE</scope>
    <source>
        <strain evidence="1">VT137</strain>
    </source>
</reference>
<comment type="caution">
    <text evidence="1">The sequence shown here is derived from an EMBL/GenBank/DDBJ whole genome shotgun (WGS) entry which is preliminary data.</text>
</comment>
<evidence type="ECO:0000313" key="1">
    <source>
        <dbReference type="EMBL" id="KAJ8129637.1"/>
    </source>
</evidence>
<accession>A0ACC2JQ48</accession>
<evidence type="ECO:0000313" key="2">
    <source>
        <dbReference type="Proteomes" id="UP001153332"/>
    </source>
</evidence>
<keyword evidence="2" id="KW-1185">Reference proteome</keyword>
<proteinExistence type="predicted"/>
<protein>
    <submittedName>
        <fullName evidence="1">Uncharacterized protein</fullName>
    </submittedName>
</protein>
<dbReference type="EMBL" id="JAPUUL010000703">
    <property type="protein sequence ID" value="KAJ8129637.1"/>
    <property type="molecule type" value="Genomic_DNA"/>
</dbReference>
<gene>
    <name evidence="1" type="ORF">O1611_g3996</name>
</gene>